<dbReference type="GO" id="GO:0043248">
    <property type="term" value="P:proteasome assembly"/>
    <property type="evidence" value="ECO:0007669"/>
    <property type="project" value="InterPro"/>
</dbReference>
<dbReference type="SUPFAM" id="SSF48371">
    <property type="entry name" value="ARM repeat"/>
    <property type="match status" value="1"/>
</dbReference>
<protein>
    <recommendedName>
        <fullName evidence="2">26S proteasome non-ATPase regulatory subunit 5</fullName>
    </recommendedName>
</protein>
<sequence>NGCHILVAAARRLADADAAIAGEAQRFLIVVASTPLGLYLLFKQNNCFVVALRELLKENETVQFRCFEFISKLSGMSAQYFDEFLKSGFIEKLLNELNSSDVLVKLNVLEVLTTMSIGGVHCLKHFHASGLLKKLYTLLDQSQSDPDATFLFPAVIKFFGHLAKVEPRSFNDEYPGFLKAVFHLVINYRLLEVSQRLLAFDSLGLIASTSDGKCILEKYG</sequence>
<comment type="similarity">
    <text evidence="1">Belongs to the proteasome subunit S5B/HSM3 family.</text>
</comment>
<dbReference type="WBParaSite" id="nRc.2.0.1.t02701-RA">
    <property type="protein sequence ID" value="nRc.2.0.1.t02701-RA"/>
    <property type="gene ID" value="nRc.2.0.1.g02701"/>
</dbReference>
<dbReference type="InterPro" id="IPR016024">
    <property type="entry name" value="ARM-type_fold"/>
</dbReference>
<dbReference type="InterPro" id="IPR011989">
    <property type="entry name" value="ARM-like"/>
</dbReference>
<keyword evidence="3" id="KW-1185">Reference proteome</keyword>
<accession>A0A915HMF4</accession>
<dbReference type="Pfam" id="PF10508">
    <property type="entry name" value="Proteasom_PSMB"/>
    <property type="match status" value="1"/>
</dbReference>
<dbReference type="InterPro" id="IPR019538">
    <property type="entry name" value="PSMD5"/>
</dbReference>
<proteinExistence type="inferred from homology"/>
<dbReference type="AlphaFoldDB" id="A0A915HMF4"/>
<dbReference type="Gene3D" id="1.25.10.10">
    <property type="entry name" value="Leucine-rich Repeat Variant"/>
    <property type="match status" value="1"/>
</dbReference>
<evidence type="ECO:0000256" key="1">
    <source>
        <dbReference type="ARBA" id="ARBA00006823"/>
    </source>
</evidence>
<evidence type="ECO:0000313" key="4">
    <source>
        <dbReference type="WBParaSite" id="nRc.2.0.1.t02701-RA"/>
    </source>
</evidence>
<name>A0A915HMF4_ROMCU</name>
<dbReference type="GO" id="GO:0005829">
    <property type="term" value="C:cytosol"/>
    <property type="evidence" value="ECO:0007669"/>
    <property type="project" value="TreeGrafter"/>
</dbReference>
<organism evidence="3 4">
    <name type="scientific">Romanomermis culicivorax</name>
    <name type="common">Nematode worm</name>
    <dbReference type="NCBI Taxonomy" id="13658"/>
    <lineage>
        <taxon>Eukaryota</taxon>
        <taxon>Metazoa</taxon>
        <taxon>Ecdysozoa</taxon>
        <taxon>Nematoda</taxon>
        <taxon>Enoplea</taxon>
        <taxon>Dorylaimia</taxon>
        <taxon>Mermithida</taxon>
        <taxon>Mermithoidea</taxon>
        <taxon>Mermithidae</taxon>
        <taxon>Romanomermis</taxon>
    </lineage>
</organism>
<reference evidence="4" key="1">
    <citation type="submission" date="2022-11" db="UniProtKB">
        <authorList>
            <consortium name="WormBaseParasite"/>
        </authorList>
    </citation>
    <scope>IDENTIFICATION</scope>
</reference>
<evidence type="ECO:0000313" key="3">
    <source>
        <dbReference type="Proteomes" id="UP000887565"/>
    </source>
</evidence>
<dbReference type="PANTHER" id="PTHR13554">
    <property type="entry name" value="26S PROTEASOME NON-ATPASE REGULATORY SUBUNIT 5-RELATED"/>
    <property type="match status" value="1"/>
</dbReference>
<evidence type="ECO:0000256" key="2">
    <source>
        <dbReference type="ARBA" id="ARBA00014933"/>
    </source>
</evidence>
<dbReference type="Proteomes" id="UP000887565">
    <property type="component" value="Unplaced"/>
</dbReference>
<dbReference type="PANTHER" id="PTHR13554:SF10">
    <property type="entry name" value="26S PROTEASOME NON-ATPASE REGULATORY SUBUNIT 5"/>
    <property type="match status" value="1"/>
</dbReference>